<accession>A0A011WUD6</accession>
<dbReference type="RefSeq" id="WP_024857504.1">
    <property type="nucleotide sequence ID" value="NZ_JEOB01000001.1"/>
</dbReference>
<protein>
    <recommendedName>
        <fullName evidence="1">PPM-type phosphatase domain-containing protein</fullName>
    </recommendedName>
</protein>
<dbReference type="Proteomes" id="UP000021369">
    <property type="component" value="Unassembled WGS sequence"/>
</dbReference>
<dbReference type="Pfam" id="PF13672">
    <property type="entry name" value="PP2C_2"/>
    <property type="match status" value="1"/>
</dbReference>
<dbReference type="AlphaFoldDB" id="A0A011WUD6"/>
<keyword evidence="3" id="KW-1185">Reference proteome</keyword>
<evidence type="ECO:0000259" key="1">
    <source>
        <dbReference type="Pfam" id="PF13672"/>
    </source>
</evidence>
<sequence>MSFSGFSQSVMGASHVAKGIVCQDSSAHKITDRYAIAVVADGHGSKKHFRSNIGSRCAVEATIETIDRFYEDADAFEANLPKNHKMIIRNIERQIIAAWNTKVLKHLEENPVTAVEKKPFTPDEFENINPEQYYGTTLIAAVAGRGFTFGVQIGDGSFVAIFEDGEAIMPMEYEEANPANITSSMCNANAASMFESFYIDDKRLIALFSSTDGLYTSFGSEYDFRDYHVILASQVNSPAIEASVVKNITKRSHFGTEDDISLACVYDAEFAAEKEDLLKEMIDRNKKLAAERKAKLHTANF</sequence>
<organism evidence="2 3">
    <name type="scientific">Ruminococcus albus SY3</name>
    <dbReference type="NCBI Taxonomy" id="1341156"/>
    <lineage>
        <taxon>Bacteria</taxon>
        <taxon>Bacillati</taxon>
        <taxon>Bacillota</taxon>
        <taxon>Clostridia</taxon>
        <taxon>Eubacteriales</taxon>
        <taxon>Oscillospiraceae</taxon>
        <taxon>Ruminococcus</taxon>
    </lineage>
</organism>
<dbReference type="InterPro" id="IPR036457">
    <property type="entry name" value="PPM-type-like_dom_sf"/>
</dbReference>
<comment type="caution">
    <text evidence="2">The sequence shown here is derived from an EMBL/GenBank/DDBJ whole genome shotgun (WGS) entry which is preliminary data.</text>
</comment>
<proteinExistence type="predicted"/>
<evidence type="ECO:0000313" key="3">
    <source>
        <dbReference type="Proteomes" id="UP000021369"/>
    </source>
</evidence>
<dbReference type="InterPro" id="IPR001932">
    <property type="entry name" value="PPM-type_phosphatase-like_dom"/>
</dbReference>
<gene>
    <name evidence="2" type="ORF">RASY3_02145</name>
</gene>
<dbReference type="OrthoDB" id="9805674at2"/>
<name>A0A011WUD6_RUMAL</name>
<dbReference type="SUPFAM" id="SSF81606">
    <property type="entry name" value="PP2C-like"/>
    <property type="match status" value="1"/>
</dbReference>
<dbReference type="PATRIC" id="fig|1341156.4.peg.152"/>
<evidence type="ECO:0000313" key="2">
    <source>
        <dbReference type="EMBL" id="EXM40625.1"/>
    </source>
</evidence>
<dbReference type="EMBL" id="JEOB01000001">
    <property type="protein sequence ID" value="EXM40625.1"/>
    <property type="molecule type" value="Genomic_DNA"/>
</dbReference>
<feature type="domain" description="PPM-type phosphatase" evidence="1">
    <location>
        <begin position="12"/>
        <end position="239"/>
    </location>
</feature>
<dbReference type="Gene3D" id="3.60.40.10">
    <property type="entry name" value="PPM-type phosphatase domain"/>
    <property type="match status" value="1"/>
</dbReference>
<reference evidence="2 3" key="1">
    <citation type="submission" date="2013-06" db="EMBL/GenBank/DDBJ databases">
        <title>Rumen cellulosomics: divergent fiber-degrading strategies revealed by comparative genome-wide analysis of six Ruminococcal strains.</title>
        <authorList>
            <person name="Dassa B."/>
            <person name="Borovok I."/>
            <person name="Lamed R."/>
            <person name="Flint H."/>
            <person name="Yeoman C.J."/>
            <person name="White B."/>
            <person name="Bayer E.A."/>
        </authorList>
    </citation>
    <scope>NUCLEOTIDE SEQUENCE [LARGE SCALE GENOMIC DNA]</scope>
    <source>
        <strain evidence="2 3">SY3</strain>
    </source>
</reference>